<protein>
    <submittedName>
        <fullName evidence="2">Uncharacterized protein</fullName>
    </submittedName>
</protein>
<feature type="region of interest" description="Disordered" evidence="1">
    <location>
        <begin position="1"/>
        <end position="44"/>
    </location>
</feature>
<proteinExistence type="predicted"/>
<dbReference type="AlphaFoldDB" id="A0A540LDU9"/>
<dbReference type="Proteomes" id="UP000315295">
    <property type="component" value="Unassembled WGS sequence"/>
</dbReference>
<accession>A0A540LDU9</accession>
<organism evidence="2 3">
    <name type="scientific">Malus baccata</name>
    <name type="common">Siberian crab apple</name>
    <name type="synonym">Pyrus baccata</name>
    <dbReference type="NCBI Taxonomy" id="106549"/>
    <lineage>
        <taxon>Eukaryota</taxon>
        <taxon>Viridiplantae</taxon>
        <taxon>Streptophyta</taxon>
        <taxon>Embryophyta</taxon>
        <taxon>Tracheophyta</taxon>
        <taxon>Spermatophyta</taxon>
        <taxon>Magnoliopsida</taxon>
        <taxon>eudicotyledons</taxon>
        <taxon>Gunneridae</taxon>
        <taxon>Pentapetalae</taxon>
        <taxon>rosids</taxon>
        <taxon>fabids</taxon>
        <taxon>Rosales</taxon>
        <taxon>Rosaceae</taxon>
        <taxon>Amygdaloideae</taxon>
        <taxon>Maleae</taxon>
        <taxon>Malus</taxon>
    </lineage>
</organism>
<evidence type="ECO:0000313" key="3">
    <source>
        <dbReference type="Proteomes" id="UP000315295"/>
    </source>
</evidence>
<comment type="caution">
    <text evidence="2">The sequence shown here is derived from an EMBL/GenBank/DDBJ whole genome shotgun (WGS) entry which is preliminary data.</text>
</comment>
<keyword evidence="3" id="KW-1185">Reference proteome</keyword>
<name>A0A540LDU9_MALBA</name>
<dbReference type="EMBL" id="VIEB01000625">
    <property type="protein sequence ID" value="TQD84653.1"/>
    <property type="molecule type" value="Genomic_DNA"/>
</dbReference>
<gene>
    <name evidence="2" type="ORF">C1H46_029798</name>
</gene>
<reference evidence="2 3" key="1">
    <citation type="journal article" date="2019" name="G3 (Bethesda)">
        <title>Sequencing of a Wild Apple (Malus baccata) Genome Unravels the Differences Between Cultivated and Wild Apple Species Regarding Disease Resistance and Cold Tolerance.</title>
        <authorList>
            <person name="Chen X."/>
        </authorList>
    </citation>
    <scope>NUCLEOTIDE SEQUENCE [LARGE SCALE GENOMIC DNA]</scope>
    <source>
        <strain evidence="3">cv. Shandingzi</strain>
        <tissue evidence="2">Leaves</tissue>
    </source>
</reference>
<evidence type="ECO:0000256" key="1">
    <source>
        <dbReference type="SAM" id="MobiDB-lite"/>
    </source>
</evidence>
<sequence length="69" mass="7642">MNVVDQDFTNLSDGGSVEVTMGIQPDHGSENTEDTNTSSAKKKARVIKIGKRTLRSPVWKTFNKLTTIF</sequence>
<evidence type="ECO:0000313" key="2">
    <source>
        <dbReference type="EMBL" id="TQD84653.1"/>
    </source>
</evidence>